<dbReference type="GO" id="GO:0006888">
    <property type="term" value="P:endoplasmic reticulum to Golgi vesicle-mediated transport"/>
    <property type="evidence" value="ECO:0007669"/>
    <property type="project" value="UniProtKB-UniRule"/>
</dbReference>
<dbReference type="FunFam" id="2.130.10.10:FF:001559">
    <property type="entry name" value="Uncharacterized protein"/>
    <property type="match status" value="1"/>
</dbReference>
<organism evidence="12 13">
    <name type="scientific">Aspergillus homomorphus (strain CBS 101889)</name>
    <dbReference type="NCBI Taxonomy" id="1450537"/>
    <lineage>
        <taxon>Eukaryota</taxon>
        <taxon>Fungi</taxon>
        <taxon>Dikarya</taxon>
        <taxon>Ascomycota</taxon>
        <taxon>Pezizomycotina</taxon>
        <taxon>Eurotiomycetes</taxon>
        <taxon>Eurotiomycetidae</taxon>
        <taxon>Eurotiales</taxon>
        <taxon>Aspergillaceae</taxon>
        <taxon>Aspergillus</taxon>
        <taxon>Aspergillus subgen. Circumdati</taxon>
    </lineage>
</organism>
<feature type="compositionally biased region" description="Pro residues" evidence="11">
    <location>
        <begin position="537"/>
        <end position="546"/>
    </location>
</feature>
<evidence type="ECO:0000256" key="8">
    <source>
        <dbReference type="ARBA" id="ARBA00022989"/>
    </source>
</evidence>
<dbReference type="PANTHER" id="PTHR23284:SF0">
    <property type="entry name" value="PROLACTIN REGULATORY ELEMENT-BINDING PROTEIN"/>
    <property type="match status" value="1"/>
</dbReference>
<dbReference type="AlphaFoldDB" id="A0A395HRY5"/>
<evidence type="ECO:0000256" key="11">
    <source>
        <dbReference type="SAM" id="MobiDB-lite"/>
    </source>
</evidence>
<evidence type="ECO:0000256" key="3">
    <source>
        <dbReference type="ARBA" id="ARBA00022692"/>
    </source>
</evidence>
<gene>
    <name evidence="12" type="ORF">BO97DRAFT_373434</name>
</gene>
<sequence>MAPSIPSAKLTLSCPLFAADFDPRNSGVLLVAGGGGEGRSGVGNKIVLLDSSKRQTLSPVVDIELSRNEDSVTSLAAARPNESSIIALAGINSSVEEQKRDNNQHLRSFRIDYPPRKAISGPDEVDGPSEDKSSDAATPGKTTPLSRASLFRTVKGSKPSDTYQRLLRLSPWRASARSPRVGAIATGLAAIGEIVFFSVTATPGQSDVIGRIRLGSDEEAEDIDIIDLNDEDGTFRFAYTNGMDLFVGQITAQTRSNASPDVQCVYTTPAPEKRSRTRSKFRALRFLSPTSLLLLQNAPDRKGCELMIIDLRNALATTPTGKTQEQKVTGKAAIIRRKKLRRTIKIGLGLDICLLGSGSDDSMNQQQQAIIAVTGSDQSIELLTLEFDPLSSRGGYGALRRYTTLLDVHPFSMTKLCFAPFYPPTHPVSAETPPQYIKLASVSMGNTVVVHTLPLLPCPPTSRHPRYVLSMPGESEIWTNFSSGFAALLSIFIVCFVLQAFTEIRGAMPPYLGATDWLPPHIREAVARPYYSPSSPLAPSPLPPPELSTSSPEPNVAAKAPAHQVSDSYASPSPCPIPLLRSGEQPSFISWDPDTNLLLVNSAPADSVSFYRRWRDVGEADRAWWIHELTQACYGSISESDLESRFAADDDAAQSGVFFGELCPTRPAGDRS</sequence>
<evidence type="ECO:0000256" key="5">
    <source>
        <dbReference type="ARBA" id="ARBA00022824"/>
    </source>
</evidence>
<proteinExistence type="inferred from homology"/>
<dbReference type="RefSeq" id="XP_025549259.1">
    <property type="nucleotide sequence ID" value="XM_025692906.1"/>
</dbReference>
<evidence type="ECO:0000256" key="9">
    <source>
        <dbReference type="ARBA" id="ARBA00023136"/>
    </source>
</evidence>
<comment type="function">
    <text evidence="10">Guanine nucleotide-exchange factor (GEF) required for the formation or budding of transport vesicles from the ER.</text>
</comment>
<dbReference type="GO" id="GO:0000139">
    <property type="term" value="C:Golgi membrane"/>
    <property type="evidence" value="ECO:0007669"/>
    <property type="project" value="UniProtKB-SubCell"/>
</dbReference>
<evidence type="ECO:0000256" key="7">
    <source>
        <dbReference type="ARBA" id="ARBA00022927"/>
    </source>
</evidence>
<dbReference type="GO" id="GO:0015031">
    <property type="term" value="P:protein transport"/>
    <property type="evidence" value="ECO:0007669"/>
    <property type="project" value="UniProtKB-KW"/>
</dbReference>
<dbReference type="STRING" id="1450537.A0A395HRY5"/>
<dbReference type="InterPro" id="IPR045260">
    <property type="entry name" value="Sec12-like"/>
</dbReference>
<dbReference type="VEuPathDB" id="FungiDB:BO97DRAFT_373434"/>
<keyword evidence="1 10" id="KW-0813">Transport</keyword>
<keyword evidence="7 10" id="KW-0653">Protein transport</keyword>
<comment type="similarity">
    <text evidence="10">Belongs to the WD repeat SEC12 family.</text>
</comment>
<keyword evidence="4 10" id="KW-0677">Repeat</keyword>
<dbReference type="PANTHER" id="PTHR23284">
    <property type="entry name" value="PROLACTIN REGULATORY ELEMENT BINDING PROTEIN"/>
    <property type="match status" value="1"/>
</dbReference>
<dbReference type="EMBL" id="KZ824298">
    <property type="protein sequence ID" value="RAL10105.1"/>
    <property type="molecule type" value="Genomic_DNA"/>
</dbReference>
<dbReference type="GeneID" id="37197195"/>
<protein>
    <recommendedName>
        <fullName evidence="10">Guanine nucleotide-exchange factor SEC12</fullName>
    </recommendedName>
</protein>
<keyword evidence="8" id="KW-1133">Transmembrane helix</keyword>
<keyword evidence="9" id="KW-0472">Membrane</keyword>
<evidence type="ECO:0000256" key="2">
    <source>
        <dbReference type="ARBA" id="ARBA00022574"/>
    </source>
</evidence>
<name>A0A395HRY5_ASPHC</name>
<dbReference type="GO" id="GO:0005789">
    <property type="term" value="C:endoplasmic reticulum membrane"/>
    <property type="evidence" value="ECO:0007669"/>
    <property type="project" value="UniProtKB-SubCell"/>
</dbReference>
<dbReference type="Gene3D" id="2.130.10.10">
    <property type="entry name" value="YVTN repeat-like/Quinoprotein amine dehydrogenase"/>
    <property type="match status" value="1"/>
</dbReference>
<evidence type="ECO:0000256" key="10">
    <source>
        <dbReference type="RuleBase" id="RU369019"/>
    </source>
</evidence>
<feature type="region of interest" description="Disordered" evidence="11">
    <location>
        <begin position="537"/>
        <end position="570"/>
    </location>
</feature>
<dbReference type="GO" id="GO:0005085">
    <property type="term" value="F:guanyl-nucleotide exchange factor activity"/>
    <property type="evidence" value="ECO:0007669"/>
    <property type="project" value="InterPro"/>
</dbReference>
<keyword evidence="2 10" id="KW-0853">WD repeat</keyword>
<dbReference type="GO" id="GO:0003400">
    <property type="term" value="P:regulation of COPII vesicle coating"/>
    <property type="evidence" value="ECO:0007669"/>
    <property type="project" value="UniProtKB-UniRule"/>
</dbReference>
<keyword evidence="13" id="KW-1185">Reference proteome</keyword>
<feature type="compositionally biased region" description="Basic and acidic residues" evidence="11">
    <location>
        <begin position="96"/>
        <end position="115"/>
    </location>
</feature>
<keyword evidence="6" id="KW-0931">ER-Golgi transport</keyword>
<evidence type="ECO:0000313" key="13">
    <source>
        <dbReference type="Proteomes" id="UP000248961"/>
    </source>
</evidence>
<dbReference type="OrthoDB" id="2013972at2759"/>
<dbReference type="InterPro" id="IPR015943">
    <property type="entry name" value="WD40/YVTN_repeat-like_dom_sf"/>
</dbReference>
<accession>A0A395HRY5</accession>
<evidence type="ECO:0000313" key="12">
    <source>
        <dbReference type="EMBL" id="RAL10105.1"/>
    </source>
</evidence>
<evidence type="ECO:0000256" key="1">
    <source>
        <dbReference type="ARBA" id="ARBA00022448"/>
    </source>
</evidence>
<keyword evidence="5 10" id="KW-0256">Endoplasmic reticulum</keyword>
<evidence type="ECO:0000256" key="6">
    <source>
        <dbReference type="ARBA" id="ARBA00022892"/>
    </source>
</evidence>
<comment type="subcellular location">
    <subcellularLocation>
        <location evidence="10">Endoplasmic reticulum membrane</location>
        <topology evidence="10">Single-pass type II membrane protein</topology>
    </subcellularLocation>
    <subcellularLocation>
        <location evidence="10">Golgi apparatus membrane</location>
        <topology evidence="10">Single-pass type II membrane protein</topology>
    </subcellularLocation>
</comment>
<evidence type="ECO:0000256" key="4">
    <source>
        <dbReference type="ARBA" id="ARBA00022737"/>
    </source>
</evidence>
<keyword evidence="3" id="KW-0812">Transmembrane</keyword>
<dbReference type="Proteomes" id="UP000248961">
    <property type="component" value="Unassembled WGS sequence"/>
</dbReference>
<feature type="region of interest" description="Disordered" evidence="11">
    <location>
        <begin position="96"/>
        <end position="146"/>
    </location>
</feature>
<reference evidence="12 13" key="1">
    <citation type="submission" date="2018-02" db="EMBL/GenBank/DDBJ databases">
        <title>The genomes of Aspergillus section Nigri reveals drivers in fungal speciation.</title>
        <authorList>
            <consortium name="DOE Joint Genome Institute"/>
            <person name="Vesth T.C."/>
            <person name="Nybo J."/>
            <person name="Theobald S."/>
            <person name="Brandl J."/>
            <person name="Frisvad J.C."/>
            <person name="Nielsen K.F."/>
            <person name="Lyhne E.K."/>
            <person name="Kogle M.E."/>
            <person name="Kuo A."/>
            <person name="Riley R."/>
            <person name="Clum A."/>
            <person name="Nolan M."/>
            <person name="Lipzen A."/>
            <person name="Salamov A."/>
            <person name="Henrissat B."/>
            <person name="Wiebenga A."/>
            <person name="De vries R.P."/>
            <person name="Grigoriev I.V."/>
            <person name="Mortensen U.H."/>
            <person name="Andersen M.R."/>
            <person name="Baker S.E."/>
        </authorList>
    </citation>
    <scope>NUCLEOTIDE SEQUENCE [LARGE SCALE GENOMIC DNA]</scope>
    <source>
        <strain evidence="12 13">CBS 101889</strain>
    </source>
</reference>